<evidence type="ECO:0008006" key="2">
    <source>
        <dbReference type="Google" id="ProtNLM"/>
    </source>
</evidence>
<organism evidence="1">
    <name type="scientific">marine metagenome</name>
    <dbReference type="NCBI Taxonomy" id="408172"/>
    <lineage>
        <taxon>unclassified sequences</taxon>
        <taxon>metagenomes</taxon>
        <taxon>ecological metagenomes</taxon>
    </lineage>
</organism>
<dbReference type="AlphaFoldDB" id="A0A382U4D2"/>
<reference evidence="1" key="1">
    <citation type="submission" date="2018-05" db="EMBL/GenBank/DDBJ databases">
        <authorList>
            <person name="Lanie J.A."/>
            <person name="Ng W.-L."/>
            <person name="Kazmierczak K.M."/>
            <person name="Andrzejewski T.M."/>
            <person name="Davidsen T.M."/>
            <person name="Wayne K.J."/>
            <person name="Tettelin H."/>
            <person name="Glass J.I."/>
            <person name="Rusch D."/>
            <person name="Podicherti R."/>
            <person name="Tsui H.-C.T."/>
            <person name="Winkler M.E."/>
        </authorList>
    </citation>
    <scope>NUCLEOTIDE SEQUENCE</scope>
</reference>
<feature type="non-terminal residue" evidence="1">
    <location>
        <position position="1"/>
    </location>
</feature>
<feature type="non-terminal residue" evidence="1">
    <location>
        <position position="296"/>
    </location>
</feature>
<evidence type="ECO:0000313" key="1">
    <source>
        <dbReference type="EMBL" id="SVD28775.1"/>
    </source>
</evidence>
<protein>
    <recommendedName>
        <fullName evidence="2">Glycosyl transferase family 1 domain-containing protein</fullName>
    </recommendedName>
</protein>
<gene>
    <name evidence="1" type="ORF">METZ01_LOCUS381629</name>
</gene>
<sequence length="296" mass="33201">TVISLGKLGPIGEKLNLLNVDVVALNFPRGGLPSIVGFINFLSIIRTRKPRILQGWMYHGNIAVTIASFFMLPRPKVYWNIRQSLGPLEYERNLTRKLIRLGVLLSRIPNAIIYNSRVSAEQHSNIGYCKKREQYIPNGFDISQFRPDKSVREKVRRNLEISDKTILVGHIARFHPKKDHRTFFTAAKKVVDASSDVIFLAVGRDVERENEDLWQHIEELGLQNSVILLGEKSLVSDIYCALDLFVNSSMWGEGFSNSIGEAMATGLYCIATDVGESKRLLGETGKIIAPGDFSGL</sequence>
<accession>A0A382U4D2</accession>
<proteinExistence type="predicted"/>
<dbReference type="SUPFAM" id="SSF53756">
    <property type="entry name" value="UDP-Glycosyltransferase/glycogen phosphorylase"/>
    <property type="match status" value="1"/>
</dbReference>
<dbReference type="Gene3D" id="3.40.50.2000">
    <property type="entry name" value="Glycogen Phosphorylase B"/>
    <property type="match status" value="2"/>
</dbReference>
<dbReference type="PANTHER" id="PTHR12526:SF630">
    <property type="entry name" value="GLYCOSYLTRANSFERASE"/>
    <property type="match status" value="1"/>
</dbReference>
<dbReference type="EMBL" id="UINC01141188">
    <property type="protein sequence ID" value="SVD28775.1"/>
    <property type="molecule type" value="Genomic_DNA"/>
</dbReference>
<name>A0A382U4D2_9ZZZZ</name>
<dbReference type="PANTHER" id="PTHR12526">
    <property type="entry name" value="GLYCOSYLTRANSFERASE"/>
    <property type="match status" value="1"/>
</dbReference>
<dbReference type="Pfam" id="PF13692">
    <property type="entry name" value="Glyco_trans_1_4"/>
    <property type="match status" value="1"/>
</dbReference>